<comment type="catalytic activity">
    <reaction evidence="8">
        <text>an N-acylsphinganine + 2 Fe(II)-[cytochrome b5] + O2 + 2 H(+) = an N-acylsphing-4-enine + 2 Fe(III)-[cytochrome b5] + 2 H2O</text>
        <dbReference type="Rhea" id="RHEA:46544"/>
        <dbReference type="Rhea" id="RHEA-COMP:10438"/>
        <dbReference type="Rhea" id="RHEA-COMP:10439"/>
        <dbReference type="ChEBI" id="CHEBI:15377"/>
        <dbReference type="ChEBI" id="CHEBI:15378"/>
        <dbReference type="ChEBI" id="CHEBI:15379"/>
        <dbReference type="ChEBI" id="CHEBI:29033"/>
        <dbReference type="ChEBI" id="CHEBI:29034"/>
        <dbReference type="ChEBI" id="CHEBI:31488"/>
        <dbReference type="ChEBI" id="CHEBI:52639"/>
        <dbReference type="EC" id="1.14.19.17"/>
    </reaction>
</comment>
<sequence>MATADTTGLGRSTNKDIYLPESSSQIAEKPVVEQQEELGNPNSFLWTFQEEPHRSRRRAIVKAHPEVTKLCGHEPLTKYVIFFVVGLQFLCAYLLRNTPFLSWKFFLVAYIIGATCSQNVFLAIHEMSHNLAFKKPLHNKLFSIFTNLPIGVPYSAGFGPYHLLHHKHLGDAKYDTDLPTNIEAVFLSNVAGKAFFATFQLLFYAIRPICVAQLPFTYIHFLNIVTIILADVALVHFWGKNALFYFLLSSFLAGSLHPLAGHFIAEHYVMERPEVHSKTGIAAPETFSYYGILNFFVYNVGLHNEHHDFPFVPWTRLHKLNEIAKEFYDPLPSHTSWSMVIVNFVFDPKVSLWCRVKREKSARDVTDTPETAGN</sequence>
<dbReference type="OrthoDB" id="200948at2759"/>
<evidence type="ECO:0000256" key="2">
    <source>
        <dbReference type="ARBA" id="ARBA00006146"/>
    </source>
</evidence>
<dbReference type="InterPro" id="IPR005804">
    <property type="entry name" value="FA_desaturase_dom"/>
</dbReference>
<keyword evidence="8" id="KW-0746">Sphingolipid metabolism</keyword>
<comment type="function">
    <text evidence="8">Delta(4)-fatty-acid desaturase which introduces a double bond at the 4-position in the long-chain base (LCB) of ceramides.</text>
</comment>
<evidence type="ECO:0000256" key="5">
    <source>
        <dbReference type="ARBA" id="ARBA00023002"/>
    </source>
</evidence>
<comment type="similarity">
    <text evidence="2 8">Belongs to the fatty acid desaturase type 1 family. DEGS subfamily.</text>
</comment>
<evidence type="ECO:0000256" key="9">
    <source>
        <dbReference type="SAM" id="Phobius"/>
    </source>
</evidence>
<dbReference type="STRING" id="857566.A0A1E3PJT9"/>
<keyword evidence="5 8" id="KW-0560">Oxidoreductase</keyword>
<comment type="pathway">
    <text evidence="8">Lipid metabolism; sphingolipid metabolism.</text>
</comment>
<feature type="domain" description="Sphingolipid delta4-desaturase N-terminal" evidence="10">
    <location>
        <begin position="39"/>
        <end position="77"/>
    </location>
</feature>
<accession>A0A1E3PJT9</accession>
<keyword evidence="6 8" id="KW-0443">Lipid metabolism</keyword>
<evidence type="ECO:0000256" key="8">
    <source>
        <dbReference type="PIRNR" id="PIRNR017228"/>
    </source>
</evidence>
<dbReference type="InterPro" id="IPR013866">
    <property type="entry name" value="Sphingolipid_d4-desaturase_N"/>
</dbReference>
<dbReference type="CDD" id="cd03508">
    <property type="entry name" value="Delta4-sphingolipid-FADS-like"/>
    <property type="match status" value="1"/>
</dbReference>
<evidence type="ECO:0000256" key="1">
    <source>
        <dbReference type="ARBA" id="ARBA00004141"/>
    </source>
</evidence>
<dbReference type="Pfam" id="PF00487">
    <property type="entry name" value="FA_desaturase"/>
    <property type="match status" value="1"/>
</dbReference>
<evidence type="ECO:0000313" key="11">
    <source>
        <dbReference type="EMBL" id="ODQ65716.1"/>
    </source>
</evidence>
<dbReference type="SMART" id="SM01269">
    <property type="entry name" value="Lipid_DES"/>
    <property type="match status" value="1"/>
</dbReference>
<feature type="transmembrane region" description="Helical" evidence="9">
    <location>
        <begin position="144"/>
        <end position="164"/>
    </location>
</feature>
<organism evidence="11 12">
    <name type="scientific">Nadsonia fulvescens var. elongata DSM 6958</name>
    <dbReference type="NCBI Taxonomy" id="857566"/>
    <lineage>
        <taxon>Eukaryota</taxon>
        <taxon>Fungi</taxon>
        <taxon>Dikarya</taxon>
        <taxon>Ascomycota</taxon>
        <taxon>Saccharomycotina</taxon>
        <taxon>Dipodascomycetes</taxon>
        <taxon>Dipodascales</taxon>
        <taxon>Dipodascales incertae sedis</taxon>
        <taxon>Nadsonia</taxon>
    </lineage>
</organism>
<evidence type="ECO:0000256" key="3">
    <source>
        <dbReference type="ARBA" id="ARBA00022692"/>
    </source>
</evidence>
<feature type="transmembrane region" description="Helical" evidence="9">
    <location>
        <begin position="101"/>
        <end position="124"/>
    </location>
</feature>
<dbReference type="GO" id="GO:0046513">
    <property type="term" value="P:ceramide biosynthetic process"/>
    <property type="evidence" value="ECO:0007669"/>
    <property type="project" value="TreeGrafter"/>
</dbReference>
<evidence type="ECO:0000313" key="12">
    <source>
        <dbReference type="Proteomes" id="UP000095009"/>
    </source>
</evidence>
<dbReference type="GO" id="GO:0042284">
    <property type="term" value="F:sphingolipid delta-4 desaturase activity"/>
    <property type="evidence" value="ECO:0007669"/>
    <property type="project" value="UniProtKB-UniRule"/>
</dbReference>
<keyword evidence="4 9" id="KW-1133">Transmembrane helix</keyword>
<feature type="transmembrane region" description="Helical" evidence="9">
    <location>
        <begin position="184"/>
        <end position="206"/>
    </location>
</feature>
<dbReference type="PANTHER" id="PTHR12879">
    <property type="entry name" value="SPHINGOLIPID DELTA 4 DESATURASE/C-4 HYDROXYLASE PROTEIN DES2"/>
    <property type="match status" value="1"/>
</dbReference>
<dbReference type="Proteomes" id="UP000095009">
    <property type="component" value="Unassembled WGS sequence"/>
</dbReference>
<feature type="transmembrane region" description="Helical" evidence="9">
    <location>
        <begin position="244"/>
        <end position="265"/>
    </location>
</feature>
<keyword evidence="12" id="KW-1185">Reference proteome</keyword>
<proteinExistence type="inferred from homology"/>
<evidence type="ECO:0000256" key="4">
    <source>
        <dbReference type="ARBA" id="ARBA00022989"/>
    </source>
</evidence>
<dbReference type="UniPathway" id="UPA00222"/>
<dbReference type="GO" id="GO:0016020">
    <property type="term" value="C:membrane"/>
    <property type="evidence" value="ECO:0007669"/>
    <property type="project" value="UniProtKB-SubCell"/>
</dbReference>
<feature type="transmembrane region" description="Helical" evidence="9">
    <location>
        <begin position="218"/>
        <end position="238"/>
    </location>
</feature>
<name>A0A1E3PJT9_9ASCO</name>
<dbReference type="PIRSF" id="PIRSF017228">
    <property type="entry name" value="Sphnglp_dlt4_des"/>
    <property type="match status" value="1"/>
</dbReference>
<dbReference type="PANTHER" id="PTHR12879:SF8">
    <property type="entry name" value="SPHINGOLIPID DELTA(4)-DESATURASE DES1"/>
    <property type="match status" value="1"/>
</dbReference>
<reference evidence="11 12" key="1">
    <citation type="journal article" date="2016" name="Proc. Natl. Acad. Sci. U.S.A.">
        <title>Comparative genomics of biotechnologically important yeasts.</title>
        <authorList>
            <person name="Riley R."/>
            <person name="Haridas S."/>
            <person name="Wolfe K.H."/>
            <person name="Lopes M.R."/>
            <person name="Hittinger C.T."/>
            <person name="Goeker M."/>
            <person name="Salamov A.A."/>
            <person name="Wisecaver J.H."/>
            <person name="Long T.M."/>
            <person name="Calvey C.H."/>
            <person name="Aerts A.L."/>
            <person name="Barry K.W."/>
            <person name="Choi C."/>
            <person name="Clum A."/>
            <person name="Coughlan A.Y."/>
            <person name="Deshpande S."/>
            <person name="Douglass A.P."/>
            <person name="Hanson S.J."/>
            <person name="Klenk H.-P."/>
            <person name="LaButti K.M."/>
            <person name="Lapidus A."/>
            <person name="Lindquist E.A."/>
            <person name="Lipzen A.M."/>
            <person name="Meier-Kolthoff J.P."/>
            <person name="Ohm R.A."/>
            <person name="Otillar R.P."/>
            <person name="Pangilinan J.L."/>
            <person name="Peng Y."/>
            <person name="Rokas A."/>
            <person name="Rosa C.A."/>
            <person name="Scheuner C."/>
            <person name="Sibirny A.A."/>
            <person name="Slot J.C."/>
            <person name="Stielow J.B."/>
            <person name="Sun H."/>
            <person name="Kurtzman C.P."/>
            <person name="Blackwell M."/>
            <person name="Grigoriev I.V."/>
            <person name="Jeffries T.W."/>
        </authorList>
    </citation>
    <scope>NUCLEOTIDE SEQUENCE [LARGE SCALE GENOMIC DNA]</scope>
    <source>
        <strain evidence="11 12">DSM 6958</strain>
    </source>
</reference>
<dbReference type="Pfam" id="PF08557">
    <property type="entry name" value="Lipid_DES"/>
    <property type="match status" value="1"/>
</dbReference>
<dbReference type="EC" id="1.14.19.17" evidence="8"/>
<comment type="subcellular location">
    <subcellularLocation>
        <location evidence="1">Membrane</location>
        <topology evidence="1">Multi-pass membrane protein</topology>
    </subcellularLocation>
</comment>
<evidence type="ECO:0000256" key="7">
    <source>
        <dbReference type="ARBA" id="ARBA00023136"/>
    </source>
</evidence>
<gene>
    <name evidence="11" type="ORF">NADFUDRAFT_46359</name>
</gene>
<dbReference type="InterPro" id="IPR011388">
    <property type="entry name" value="DES1/DES2"/>
</dbReference>
<keyword evidence="7 8" id="KW-0472">Membrane</keyword>
<evidence type="ECO:0000256" key="6">
    <source>
        <dbReference type="ARBA" id="ARBA00023098"/>
    </source>
</evidence>
<evidence type="ECO:0000259" key="10">
    <source>
        <dbReference type="SMART" id="SM01269"/>
    </source>
</evidence>
<feature type="transmembrane region" description="Helical" evidence="9">
    <location>
        <begin position="79"/>
        <end position="95"/>
    </location>
</feature>
<dbReference type="AlphaFoldDB" id="A0A1E3PJT9"/>
<protein>
    <recommendedName>
        <fullName evidence="8">Sphingolipid delta(4)-desaturase</fullName>
        <ecNumber evidence="8">1.14.19.17</ecNumber>
    </recommendedName>
</protein>
<keyword evidence="3 9" id="KW-0812">Transmembrane</keyword>
<dbReference type="EMBL" id="KV454409">
    <property type="protein sequence ID" value="ODQ65716.1"/>
    <property type="molecule type" value="Genomic_DNA"/>
</dbReference>